<dbReference type="PANTHER" id="PTHR32347">
    <property type="entry name" value="EFFLUX SYSTEM COMPONENT YKNX-RELATED"/>
    <property type="match status" value="1"/>
</dbReference>
<keyword evidence="5" id="KW-1185">Reference proteome</keyword>
<proteinExistence type="predicted"/>
<dbReference type="GO" id="GO:0030313">
    <property type="term" value="C:cell envelope"/>
    <property type="evidence" value="ECO:0007669"/>
    <property type="project" value="UniProtKB-SubCell"/>
</dbReference>
<gene>
    <name evidence="4" type="ORF">DNJ96_01975</name>
</gene>
<name>A0A4Q9REB8_9GAMM</name>
<organism evidence="4 5">
    <name type="scientific">Stutzerimonas kirkiae</name>
    <dbReference type="NCBI Taxonomy" id="2211392"/>
    <lineage>
        <taxon>Bacteria</taxon>
        <taxon>Pseudomonadati</taxon>
        <taxon>Pseudomonadota</taxon>
        <taxon>Gammaproteobacteria</taxon>
        <taxon>Pseudomonadales</taxon>
        <taxon>Pseudomonadaceae</taxon>
        <taxon>Stutzerimonas</taxon>
    </lineage>
</organism>
<evidence type="ECO:0000259" key="3">
    <source>
        <dbReference type="Pfam" id="PF25973"/>
    </source>
</evidence>
<comment type="caution">
    <text evidence="4">The sequence shown here is derived from an EMBL/GenBank/DDBJ whole genome shotgun (WGS) entry which is preliminary data.</text>
</comment>
<accession>A0A4Q9REB8</accession>
<dbReference type="Proteomes" id="UP000292639">
    <property type="component" value="Unassembled WGS sequence"/>
</dbReference>
<evidence type="ECO:0000313" key="5">
    <source>
        <dbReference type="Proteomes" id="UP000292639"/>
    </source>
</evidence>
<sequence length="404" mass="43554">MIGAVAYGLLHSGAETADSTAAQWLPAQPQPLENQLGLVGRIEAATRQTLSAPFEGVVQQVAVTEGQRVERGQHLLTLDTRQLDIQLRQARAELLKARRTVQEMRDWAHGVDVARARRAVTNAEFTVNNTESELADSRRLFERGIVARMEVESLEQQFRLQRLELTASQAELRAAQARGPGDNRQIADMELANAQACYDSLDALLAQRELRAPFAGIVLRPQKSDGPGAAVAVHQGQPVSQGAPLLELASLERINATARIEEVDLHQLSEGMDVQVTGDGFDGLTLRGRVLSIGAQAIVADVYGDGSAYEVIVAIDPLAPEQQQSVRLGMSARLAVVTYRAESGLAVPAEALQQGQNGSTYVVHRKALNQPSRKVTVTPGRAVPQGVKVSGLEPGFVELPKTGR</sequence>
<dbReference type="Gene3D" id="2.40.30.170">
    <property type="match status" value="1"/>
</dbReference>
<dbReference type="SUPFAM" id="SSF111369">
    <property type="entry name" value="HlyD-like secretion proteins"/>
    <property type="match status" value="1"/>
</dbReference>
<protein>
    <submittedName>
        <fullName evidence="4">RND transporter</fullName>
    </submittedName>
</protein>
<keyword evidence="2" id="KW-0175">Coiled coil</keyword>
<feature type="domain" description="CzcB-like barrel-sandwich hybrid" evidence="3">
    <location>
        <begin position="50"/>
        <end position="221"/>
    </location>
</feature>
<dbReference type="Gene3D" id="1.10.287.470">
    <property type="entry name" value="Helix hairpin bin"/>
    <property type="match status" value="1"/>
</dbReference>
<comment type="subcellular location">
    <subcellularLocation>
        <location evidence="1">Cell envelope</location>
    </subcellularLocation>
</comment>
<dbReference type="EMBL" id="QJUP01000001">
    <property type="protein sequence ID" value="TBV00074.1"/>
    <property type="molecule type" value="Genomic_DNA"/>
</dbReference>
<evidence type="ECO:0000256" key="1">
    <source>
        <dbReference type="ARBA" id="ARBA00004196"/>
    </source>
</evidence>
<reference evidence="4 5" key="1">
    <citation type="submission" date="2018-06" db="EMBL/GenBank/DDBJ databases">
        <title>Three novel Pseudomonas species isolated from symptomatic oak.</title>
        <authorList>
            <person name="Bueno-Gonzalez V."/>
            <person name="Brady C."/>
        </authorList>
    </citation>
    <scope>NUCLEOTIDE SEQUENCE [LARGE SCALE GENOMIC DNA]</scope>
    <source>
        <strain evidence="4 5">P17C</strain>
    </source>
</reference>
<evidence type="ECO:0000313" key="4">
    <source>
        <dbReference type="EMBL" id="TBV00074.1"/>
    </source>
</evidence>
<dbReference type="InterPro" id="IPR058647">
    <property type="entry name" value="BSH_CzcB-like"/>
</dbReference>
<dbReference type="Gene3D" id="2.40.50.100">
    <property type="match status" value="1"/>
</dbReference>
<evidence type="ECO:0000256" key="2">
    <source>
        <dbReference type="ARBA" id="ARBA00023054"/>
    </source>
</evidence>
<dbReference type="PANTHER" id="PTHR32347:SF23">
    <property type="entry name" value="BLL5650 PROTEIN"/>
    <property type="match status" value="1"/>
</dbReference>
<dbReference type="AlphaFoldDB" id="A0A4Q9REB8"/>
<dbReference type="InterPro" id="IPR050465">
    <property type="entry name" value="UPF0194_transport"/>
</dbReference>
<dbReference type="Pfam" id="PF25973">
    <property type="entry name" value="BSH_CzcB"/>
    <property type="match status" value="1"/>
</dbReference>